<feature type="transmembrane region" description="Helical" evidence="1">
    <location>
        <begin position="12"/>
        <end position="30"/>
    </location>
</feature>
<name>A0A2P0QJD1_9PROT</name>
<accession>A0A2P0QJD1</accession>
<feature type="transmembrane region" description="Helical" evidence="1">
    <location>
        <begin position="36"/>
        <end position="53"/>
    </location>
</feature>
<keyword evidence="1" id="KW-0812">Transmembrane</keyword>
<organism evidence="2">
    <name type="scientific">uncultured Pseudomonadota bacterium</name>
    <dbReference type="NCBI Taxonomy" id="153809"/>
    <lineage>
        <taxon>Bacteria</taxon>
        <taxon>Pseudomonadati</taxon>
        <taxon>Pseudomonadota</taxon>
        <taxon>environmental samples</taxon>
    </lineage>
</organism>
<protein>
    <submittedName>
        <fullName evidence="2">Uncharacterized protein</fullName>
    </submittedName>
</protein>
<proteinExistence type="predicted"/>
<evidence type="ECO:0000256" key="1">
    <source>
        <dbReference type="SAM" id="Phobius"/>
    </source>
</evidence>
<reference evidence="2" key="1">
    <citation type="submission" date="2016-12" db="EMBL/GenBank/DDBJ databases">
        <title>Arsenic respiratory pathways in the anoxic pelagic waters of the Pacific Ocean.</title>
        <authorList>
            <person name="Saunders J.K."/>
            <person name="Fuchsman C.A."/>
            <person name="McKay C."/>
            <person name="Rocap G."/>
        </authorList>
    </citation>
    <scope>NUCLEOTIDE SEQUENCE</scope>
</reference>
<keyword evidence="1" id="KW-1133">Transmembrane helix</keyword>
<dbReference type="EMBL" id="KY400105">
    <property type="protein sequence ID" value="ART90564.1"/>
    <property type="molecule type" value="Genomic_DNA"/>
</dbReference>
<sequence>MPRRGVKTRLVGVVLIFLGILDSLLVWRGGTAPENPFLLLMVAGVTVYVVGAIRGRQEA</sequence>
<evidence type="ECO:0000313" key="2">
    <source>
        <dbReference type="EMBL" id="ART90564.1"/>
    </source>
</evidence>
<keyword evidence="1" id="KW-0472">Membrane</keyword>
<dbReference type="AlphaFoldDB" id="A0A2P0QJD1"/>